<proteinExistence type="predicted"/>
<organism evidence="3 4">
    <name type="scientific">Candidatus Cryptobacteroides excrementavium</name>
    <dbReference type="NCBI Taxonomy" id="2840759"/>
    <lineage>
        <taxon>Bacteria</taxon>
        <taxon>Pseudomonadati</taxon>
        <taxon>Bacteroidota</taxon>
        <taxon>Bacteroidia</taxon>
        <taxon>Bacteroidales</taxon>
        <taxon>Candidatus Cryptobacteroides</taxon>
    </lineage>
</organism>
<feature type="domain" description="DUF5683" evidence="2">
    <location>
        <begin position="177"/>
        <end position="312"/>
    </location>
</feature>
<gene>
    <name evidence="3" type="ORF">IAB78_01455</name>
</gene>
<evidence type="ECO:0000256" key="1">
    <source>
        <dbReference type="SAM" id="SignalP"/>
    </source>
</evidence>
<reference evidence="3" key="1">
    <citation type="submission" date="2020-10" db="EMBL/GenBank/DDBJ databases">
        <authorList>
            <person name="Gilroy R."/>
        </authorList>
    </citation>
    <scope>NUCLEOTIDE SEQUENCE</scope>
    <source>
        <strain evidence="3">B2-16538</strain>
    </source>
</reference>
<protein>
    <recommendedName>
        <fullName evidence="2">DUF5683 domain-containing protein</fullName>
    </recommendedName>
</protein>
<feature type="signal peptide" evidence="1">
    <location>
        <begin position="1"/>
        <end position="24"/>
    </location>
</feature>
<keyword evidence="1" id="KW-0732">Signal</keyword>
<dbReference type="AlphaFoldDB" id="A0A9D9J0X2"/>
<evidence type="ECO:0000259" key="2">
    <source>
        <dbReference type="Pfam" id="PF18935"/>
    </source>
</evidence>
<dbReference type="InterPro" id="IPR043738">
    <property type="entry name" value="DUF5683"/>
</dbReference>
<dbReference type="EMBL" id="JADILX010000026">
    <property type="protein sequence ID" value="MBO8485078.1"/>
    <property type="molecule type" value="Genomic_DNA"/>
</dbReference>
<feature type="domain" description="DUF5683" evidence="2">
    <location>
        <begin position="77"/>
        <end position="127"/>
    </location>
</feature>
<dbReference type="Pfam" id="PF18935">
    <property type="entry name" value="DUF5683"/>
    <property type="match status" value="2"/>
</dbReference>
<sequence length="331" mass="36866">MLRFLRNISVIIVLALAGALEGHAQFKEEAFTQTYNDTSDHSTSVADTSDKMFSFKELFGGLAHKQDLRIGTMFGGSLFLPGISQIYNRQYWKLPIVYGGIGALAGAGGYYLHKYNVSKKNYEAALAAIPEGAVDVSISPGIDYRAKQTGTWLLVGAGLVYWGTLLDGAINYKPTEHPHPGRATVYSILLPGLGQAYNGEYWKIPIYWGCLIGSVHYLYTNNINYQRFKRIHNEATTDPSYSGSISAETAVWYRDVYRRYRDYSIVATALFYLLQVIDANVFAYMHDFEVGDDISMDIEPAIIAPNNAYAFNMMPSAGIDNAIGIRFGIRF</sequence>
<evidence type="ECO:0000313" key="3">
    <source>
        <dbReference type="EMBL" id="MBO8485078.1"/>
    </source>
</evidence>
<evidence type="ECO:0000313" key="4">
    <source>
        <dbReference type="Proteomes" id="UP000823750"/>
    </source>
</evidence>
<accession>A0A9D9J0X2</accession>
<comment type="caution">
    <text evidence="3">The sequence shown here is derived from an EMBL/GenBank/DDBJ whole genome shotgun (WGS) entry which is preliminary data.</text>
</comment>
<feature type="chain" id="PRO_5039704837" description="DUF5683 domain-containing protein" evidence="1">
    <location>
        <begin position="25"/>
        <end position="331"/>
    </location>
</feature>
<name>A0A9D9J0X2_9BACT</name>
<reference evidence="3" key="2">
    <citation type="journal article" date="2021" name="PeerJ">
        <title>Extensive microbial diversity within the chicken gut microbiome revealed by metagenomics and culture.</title>
        <authorList>
            <person name="Gilroy R."/>
            <person name="Ravi A."/>
            <person name="Getino M."/>
            <person name="Pursley I."/>
            <person name="Horton D.L."/>
            <person name="Alikhan N.F."/>
            <person name="Baker D."/>
            <person name="Gharbi K."/>
            <person name="Hall N."/>
            <person name="Watson M."/>
            <person name="Adriaenssens E.M."/>
            <person name="Foster-Nyarko E."/>
            <person name="Jarju S."/>
            <person name="Secka A."/>
            <person name="Antonio M."/>
            <person name="Oren A."/>
            <person name="Chaudhuri R.R."/>
            <person name="La Ragione R."/>
            <person name="Hildebrand F."/>
            <person name="Pallen M.J."/>
        </authorList>
    </citation>
    <scope>NUCLEOTIDE SEQUENCE</scope>
    <source>
        <strain evidence="3">B2-16538</strain>
    </source>
</reference>
<dbReference type="Proteomes" id="UP000823750">
    <property type="component" value="Unassembled WGS sequence"/>
</dbReference>